<reference evidence="1 2" key="1">
    <citation type="submission" date="2017-08" db="EMBL/GenBank/DDBJ databases">
        <title>Infants hospitalized years apart are colonized by the same room-sourced microbial strains.</title>
        <authorList>
            <person name="Brooks B."/>
            <person name="Olm M.R."/>
            <person name="Firek B.A."/>
            <person name="Baker R."/>
            <person name="Thomas B.C."/>
            <person name="Morowitz M.J."/>
            <person name="Banfield J.F."/>
        </authorList>
    </citation>
    <scope>NUCLEOTIDE SEQUENCE [LARGE SCALE GENOMIC DNA]</scope>
    <source>
        <strain evidence="1">S2_005_003_R2_43</strain>
    </source>
</reference>
<comment type="caution">
    <text evidence="1">The sequence shown here is derived from an EMBL/GenBank/DDBJ whole genome shotgun (WGS) entry which is preliminary data.</text>
</comment>
<evidence type="ECO:0000313" key="1">
    <source>
        <dbReference type="EMBL" id="PZQ17023.1"/>
    </source>
</evidence>
<sequence>MNADRLEGFYRQMKGRALQAWGRMIGDQAMVLRGRAAALSGQAQSSFGRAMRGARLLGFRRRFGA</sequence>
<accession>A0A2W5MHJ8</accession>
<dbReference type="SUPFAM" id="SSF69047">
    <property type="entry name" value="Hypothetical protein YjbJ"/>
    <property type="match status" value="1"/>
</dbReference>
<dbReference type="EMBL" id="QFPN01000003">
    <property type="protein sequence ID" value="PZQ17023.1"/>
    <property type="molecule type" value="Genomic_DNA"/>
</dbReference>
<name>A0A2W5MHJ8_ANCNO</name>
<dbReference type="Proteomes" id="UP000249577">
    <property type="component" value="Unassembled WGS sequence"/>
</dbReference>
<evidence type="ECO:0000313" key="2">
    <source>
        <dbReference type="Proteomes" id="UP000249577"/>
    </source>
</evidence>
<dbReference type="Gene3D" id="1.10.1470.10">
    <property type="entry name" value="YjbJ"/>
    <property type="match status" value="1"/>
</dbReference>
<dbReference type="InterPro" id="IPR036629">
    <property type="entry name" value="YjbJ_sf"/>
</dbReference>
<gene>
    <name evidence="1" type="ORF">DI565_06455</name>
</gene>
<dbReference type="AlphaFoldDB" id="A0A2W5MHJ8"/>
<proteinExistence type="predicted"/>
<organism evidence="1 2">
    <name type="scientific">Ancylobacter novellus</name>
    <name type="common">Thiobacillus novellus</name>
    <dbReference type="NCBI Taxonomy" id="921"/>
    <lineage>
        <taxon>Bacteria</taxon>
        <taxon>Pseudomonadati</taxon>
        <taxon>Pseudomonadota</taxon>
        <taxon>Alphaproteobacteria</taxon>
        <taxon>Hyphomicrobiales</taxon>
        <taxon>Xanthobacteraceae</taxon>
        <taxon>Ancylobacter</taxon>
    </lineage>
</organism>
<protein>
    <submittedName>
        <fullName evidence="1">CsbD family protein</fullName>
    </submittedName>
</protein>